<organism evidence="7 8">
    <name type="scientific">Pinctada imbricata</name>
    <name type="common">Atlantic pearl-oyster</name>
    <name type="synonym">Pinctada martensii</name>
    <dbReference type="NCBI Taxonomy" id="66713"/>
    <lineage>
        <taxon>Eukaryota</taxon>
        <taxon>Metazoa</taxon>
        <taxon>Spiralia</taxon>
        <taxon>Lophotrochozoa</taxon>
        <taxon>Mollusca</taxon>
        <taxon>Bivalvia</taxon>
        <taxon>Autobranchia</taxon>
        <taxon>Pteriomorphia</taxon>
        <taxon>Pterioida</taxon>
        <taxon>Pterioidea</taxon>
        <taxon>Pteriidae</taxon>
        <taxon>Pinctada</taxon>
    </lineage>
</organism>
<dbReference type="PROSITE" id="PS50141">
    <property type="entry name" value="A_DEAMIN_EDITASE"/>
    <property type="match status" value="1"/>
</dbReference>
<dbReference type="GO" id="GO:0008251">
    <property type="term" value="F:tRNA-specific adenosine deaminase activity"/>
    <property type="evidence" value="ECO:0007669"/>
    <property type="project" value="TreeGrafter"/>
</dbReference>
<keyword evidence="8" id="KW-1185">Reference proteome</keyword>
<dbReference type="InterPro" id="IPR002466">
    <property type="entry name" value="A_deamin"/>
</dbReference>
<feature type="compositionally biased region" description="Polar residues" evidence="3">
    <location>
        <begin position="385"/>
        <end position="411"/>
    </location>
</feature>
<feature type="region of interest" description="Disordered" evidence="3">
    <location>
        <begin position="679"/>
        <end position="736"/>
    </location>
</feature>
<feature type="domain" description="Z-binding" evidence="5">
    <location>
        <begin position="100"/>
        <end position="165"/>
    </location>
</feature>
<dbReference type="SMART" id="SM00358">
    <property type="entry name" value="DSRM"/>
    <property type="match status" value="1"/>
</dbReference>
<feature type="region of interest" description="Disordered" evidence="3">
    <location>
        <begin position="224"/>
        <end position="253"/>
    </location>
</feature>
<dbReference type="AlphaFoldDB" id="A0AA88YKJ6"/>
<dbReference type="GO" id="GO:0006396">
    <property type="term" value="P:RNA processing"/>
    <property type="evidence" value="ECO:0007669"/>
    <property type="project" value="InterPro"/>
</dbReference>
<feature type="region of interest" description="Disordered" evidence="3">
    <location>
        <begin position="353"/>
        <end position="512"/>
    </location>
</feature>
<name>A0AA88YKJ6_PINIB</name>
<sequence>MMAASLSAQIINFILSQGNGTCNLHDIVKGTRNDKRLINKELYKLRRQGAVEKVNDSPPVWSVCSHGGNESVRAFPKSNLRSKGAVTKKKWGTSRKPFAKPPNQELIPKIVSYLQSTDQAVRTIDLAKHCGFRTSTEINPTLYNLCRRNLIRQASHQPALWCRVRDDGSGFNTYNTGEEYGHDHVGSMDTEDVENQRDGFEATAQSFPHSSDFAEGLNISNNAHVGDWSDQPARDSTSNMNSVDVSSNDTRRNDSVNIAVKKIPVKSVSREEGTSSSSDIDRLLFAMLLCPNYKAKSFVIGTKMKPQENLKTVQNILEECLRRGFVDTNELLWMLTEEGEKYIKTKIEQDALPSAPRQNIAPPPARDLSKKFIGPPPTPFDIVKSGQSYSSGSAPGSYQGNISTLKNSSNVGAPRNLTGAGAMAPSSLPPPSAPGSYQPSTSKTSSIFGAGAMAPSSLPPSLAPGSYQPSTSINSSAMGYRTDNNRSPFSSSPSSLTSSSSDIPSLMSIDVKPPPSKPGAYCAPSFMQHEGYTSSPGSYSMNMPSRQSIQSTSLPSNSNSFTGQSQNNDYYTSMQTRGIDRNKGSSSTSFKPPPPPMELLSEKMKKTDISPPNSYSSPAGFSQPVCQSMMSTNQGSSIGHPQSKPSLGGGHSMPVVCETFANAGIQKLLNAAAKGFHQSKASSTGNSGTQMAQPSSGNFLQGQGQISMQSQGHYPNQPQSLPAMPSPAMTSLPSGPASIGISSESFAALSKNPVSALMEYAQSRKSVATIEVIRQSGPSHKPRFVMGAFIGGKQLSEVTCTNKKDGRKEAADKALRALIAAGQYKVDSAPSKPQIPASQMTHFDKMAALTHQAFNTLSVTIAESFSGRKVIAGLVMKTPQDPGTVIAIGTGNRCITGTELSLEGNTVNDSHAEIITRRGFIRFLYKQLLSYEPSKSQQMFVPSSSGKLRVRDGISFHLYISTAPCGDGALFSSRDAAATSAPPQNVKGMEHDPAFTSDVQGLLRTKIEGGEGTIPIEKDFVAQTFDGIQRGERLRTMSCSDKICRWNVVGLQGALLSHFIEPIYLESLTLGTLYDHRHLSRAVCCRVAKDGADVSGTLPSGYKLNHPWLGRVTVCEVPRETQKTKSLSLNWCYGDTKAEVTDGTKGLCFTSIEKTLFSRCSKRSLYDSFQQVCQKFSRQDLLDASNYNDAKLKANDFVSAKKVLFSKMAEYKYGPWVSKPVEEEMFS</sequence>
<feature type="domain" description="DRBM" evidence="4">
    <location>
        <begin position="752"/>
        <end position="820"/>
    </location>
</feature>
<evidence type="ECO:0000313" key="7">
    <source>
        <dbReference type="EMBL" id="KAK3103361.1"/>
    </source>
</evidence>
<feature type="compositionally biased region" description="Polar residues" evidence="3">
    <location>
        <begin position="437"/>
        <end position="447"/>
    </location>
</feature>
<evidence type="ECO:0008006" key="9">
    <source>
        <dbReference type="Google" id="ProtNLM"/>
    </source>
</evidence>
<dbReference type="InterPro" id="IPR042371">
    <property type="entry name" value="Z_dom"/>
</dbReference>
<evidence type="ECO:0000256" key="3">
    <source>
        <dbReference type="SAM" id="MobiDB-lite"/>
    </source>
</evidence>
<dbReference type="PROSITE" id="PS50137">
    <property type="entry name" value="DS_RBD"/>
    <property type="match status" value="1"/>
</dbReference>
<dbReference type="GO" id="GO:0005737">
    <property type="term" value="C:cytoplasm"/>
    <property type="evidence" value="ECO:0007669"/>
    <property type="project" value="TreeGrafter"/>
</dbReference>
<dbReference type="SMART" id="SM00550">
    <property type="entry name" value="Zalpha"/>
    <property type="match status" value="2"/>
</dbReference>
<dbReference type="GO" id="GO:0006382">
    <property type="term" value="P:adenosine to inosine editing"/>
    <property type="evidence" value="ECO:0007669"/>
    <property type="project" value="TreeGrafter"/>
</dbReference>
<feature type="region of interest" description="Disordered" evidence="3">
    <location>
        <begin position="631"/>
        <end position="650"/>
    </location>
</feature>
<evidence type="ECO:0000256" key="1">
    <source>
        <dbReference type="ARBA" id="ARBA00022884"/>
    </source>
</evidence>
<feature type="compositionally biased region" description="Polar residues" evidence="3">
    <location>
        <begin position="467"/>
        <end position="477"/>
    </location>
</feature>
<feature type="compositionally biased region" description="Polar residues" evidence="3">
    <location>
        <begin position="679"/>
        <end position="700"/>
    </location>
</feature>
<proteinExistence type="predicted"/>
<dbReference type="InterPro" id="IPR036390">
    <property type="entry name" value="WH_DNA-bd_sf"/>
</dbReference>
<evidence type="ECO:0000259" key="4">
    <source>
        <dbReference type="PROSITE" id="PS50137"/>
    </source>
</evidence>
<feature type="compositionally biased region" description="Low complexity" evidence="3">
    <location>
        <begin position="701"/>
        <end position="712"/>
    </location>
</feature>
<feature type="compositionally biased region" description="Low complexity" evidence="3">
    <location>
        <begin position="487"/>
        <end position="508"/>
    </location>
</feature>
<dbReference type="EMBL" id="VSWD01000005">
    <property type="protein sequence ID" value="KAK3103361.1"/>
    <property type="molecule type" value="Genomic_DNA"/>
</dbReference>
<dbReference type="SMART" id="SM00552">
    <property type="entry name" value="ADEAMc"/>
    <property type="match status" value="1"/>
</dbReference>
<dbReference type="CDD" id="cd19902">
    <property type="entry name" value="DSRM_DRADA"/>
    <property type="match status" value="1"/>
</dbReference>
<dbReference type="GO" id="GO:0003726">
    <property type="term" value="F:double-stranded RNA adenosine deaminase activity"/>
    <property type="evidence" value="ECO:0007669"/>
    <property type="project" value="InterPro"/>
</dbReference>
<dbReference type="Proteomes" id="UP001186944">
    <property type="component" value="Unassembled WGS sequence"/>
</dbReference>
<feature type="compositionally biased region" description="Polar residues" evidence="3">
    <location>
        <begin position="631"/>
        <end position="645"/>
    </location>
</feature>
<accession>A0AA88YKJ6</accession>
<evidence type="ECO:0000256" key="2">
    <source>
        <dbReference type="PROSITE-ProRule" id="PRU00266"/>
    </source>
</evidence>
<evidence type="ECO:0000259" key="5">
    <source>
        <dbReference type="PROSITE" id="PS50139"/>
    </source>
</evidence>
<dbReference type="PANTHER" id="PTHR10910">
    <property type="entry name" value="EUKARYOTE SPECIFIC DSRNA BINDING PROTEIN"/>
    <property type="match status" value="1"/>
</dbReference>
<feature type="compositionally biased region" description="Polar residues" evidence="3">
    <location>
        <begin position="533"/>
        <end position="576"/>
    </location>
</feature>
<evidence type="ECO:0000313" key="8">
    <source>
        <dbReference type="Proteomes" id="UP001186944"/>
    </source>
</evidence>
<protein>
    <recommendedName>
        <fullName evidence="9">Double-stranded RNA-specific adenosine deaminase</fullName>
    </recommendedName>
</protein>
<dbReference type="InterPro" id="IPR036388">
    <property type="entry name" value="WH-like_DNA-bd_sf"/>
</dbReference>
<feature type="domain" description="A to I editase" evidence="6">
    <location>
        <begin position="887"/>
        <end position="1226"/>
    </location>
</feature>
<dbReference type="PANTHER" id="PTHR10910:SF107">
    <property type="entry name" value="DOUBLE-STRANDED RNA-SPECIFIC ADENOSINE DEAMINASE"/>
    <property type="match status" value="1"/>
</dbReference>
<dbReference type="Pfam" id="PF00035">
    <property type="entry name" value="dsrm"/>
    <property type="match status" value="1"/>
</dbReference>
<dbReference type="Pfam" id="PF02137">
    <property type="entry name" value="A_deamin"/>
    <property type="match status" value="1"/>
</dbReference>
<dbReference type="GO" id="GO:0005730">
    <property type="term" value="C:nucleolus"/>
    <property type="evidence" value="ECO:0007669"/>
    <property type="project" value="TreeGrafter"/>
</dbReference>
<feature type="region of interest" description="Disordered" evidence="3">
    <location>
        <begin position="533"/>
        <end position="600"/>
    </location>
</feature>
<gene>
    <name evidence="7" type="ORF">FSP39_018710</name>
</gene>
<dbReference type="SUPFAM" id="SSF54768">
    <property type="entry name" value="dsRNA-binding domain-like"/>
    <property type="match status" value="1"/>
</dbReference>
<evidence type="ECO:0000259" key="6">
    <source>
        <dbReference type="PROSITE" id="PS50141"/>
    </source>
</evidence>
<dbReference type="InterPro" id="IPR014720">
    <property type="entry name" value="dsRBD_dom"/>
</dbReference>
<dbReference type="PROSITE" id="PS50139">
    <property type="entry name" value="Z_BINDING"/>
    <property type="match status" value="2"/>
</dbReference>
<dbReference type="GO" id="GO:0003725">
    <property type="term" value="F:double-stranded RNA binding"/>
    <property type="evidence" value="ECO:0007669"/>
    <property type="project" value="TreeGrafter"/>
</dbReference>
<dbReference type="Gene3D" id="1.10.10.10">
    <property type="entry name" value="Winged helix-like DNA-binding domain superfamily/Winged helix DNA-binding domain"/>
    <property type="match status" value="2"/>
</dbReference>
<keyword evidence="1 2" id="KW-0694">RNA-binding</keyword>
<dbReference type="SUPFAM" id="SSF46785">
    <property type="entry name" value="Winged helix' DNA-binding domain"/>
    <property type="match status" value="2"/>
</dbReference>
<reference evidence="7" key="1">
    <citation type="submission" date="2019-08" db="EMBL/GenBank/DDBJ databases">
        <title>The improved chromosome-level genome for the pearl oyster Pinctada fucata martensii using PacBio sequencing and Hi-C.</title>
        <authorList>
            <person name="Zheng Z."/>
        </authorList>
    </citation>
    <scope>NUCLEOTIDE SEQUENCE</scope>
    <source>
        <strain evidence="7">ZZ-2019</strain>
        <tissue evidence="7">Adductor muscle</tissue>
    </source>
</reference>
<feature type="compositionally biased region" description="Low complexity" evidence="3">
    <location>
        <begin position="235"/>
        <end position="248"/>
    </location>
</feature>
<dbReference type="Pfam" id="PF02295">
    <property type="entry name" value="z-alpha"/>
    <property type="match status" value="1"/>
</dbReference>
<dbReference type="Gene3D" id="3.30.160.20">
    <property type="match status" value="1"/>
</dbReference>
<feature type="domain" description="Z-binding" evidence="5">
    <location>
        <begin position="1"/>
        <end position="65"/>
    </location>
</feature>
<comment type="caution">
    <text evidence="7">The sequence shown here is derived from an EMBL/GenBank/DDBJ whole genome shotgun (WGS) entry which is preliminary data.</text>
</comment>